<evidence type="ECO:0000313" key="3">
    <source>
        <dbReference type="Proteomes" id="UP000177602"/>
    </source>
</evidence>
<accession>A0A1F6V1L5</accession>
<evidence type="ECO:0000313" key="2">
    <source>
        <dbReference type="EMBL" id="OGI63324.1"/>
    </source>
</evidence>
<dbReference type="Proteomes" id="UP000177602">
    <property type="component" value="Unassembled WGS sequence"/>
</dbReference>
<dbReference type="InterPro" id="IPR011576">
    <property type="entry name" value="Pyridox_Oxase_N"/>
</dbReference>
<feature type="domain" description="Pyridoxamine 5'-phosphate oxidase N-terminal" evidence="1">
    <location>
        <begin position="9"/>
        <end position="137"/>
    </location>
</feature>
<comment type="caution">
    <text evidence="2">The sequence shown here is derived from an EMBL/GenBank/DDBJ whole genome shotgun (WGS) entry which is preliminary data.</text>
</comment>
<dbReference type="STRING" id="1801737.A2818_01260"/>
<dbReference type="AlphaFoldDB" id="A0A1F6V1L5"/>
<evidence type="ECO:0000259" key="1">
    <source>
        <dbReference type="Pfam" id="PF01243"/>
    </source>
</evidence>
<protein>
    <recommendedName>
        <fullName evidence="1">Pyridoxamine 5'-phosphate oxidase N-terminal domain-containing protein</fullName>
    </recommendedName>
</protein>
<name>A0A1F6V1L5_9BACT</name>
<organism evidence="2 3">
    <name type="scientific">Candidatus Nomurabacteria bacterium RIFCSPHIGHO2_01_FULL_40_12</name>
    <dbReference type="NCBI Taxonomy" id="1801737"/>
    <lineage>
        <taxon>Bacteria</taxon>
        <taxon>Candidatus Nomuraibacteriota</taxon>
    </lineage>
</organism>
<dbReference type="EMBL" id="MFTN01000006">
    <property type="protein sequence ID" value="OGI63324.1"/>
    <property type="molecule type" value="Genomic_DNA"/>
</dbReference>
<sequence>MFMDNKLLKEIITFLKGDKQKLCTVNTVTEDCKPESAFVYYTFDENLNIYFITRAGSRKYQNGLKNPNISFVTFTENPPKTLQLEGTLSVVTDPKAQRELFPELVTLATERNLVPPISQMDTSEVMFMKITPTWVRFGNFELGRNGDMFQEIKIKG</sequence>
<dbReference type="InterPro" id="IPR012349">
    <property type="entry name" value="Split_barrel_FMN-bd"/>
</dbReference>
<dbReference type="Gene3D" id="2.30.110.10">
    <property type="entry name" value="Electron Transport, Fmn-binding Protein, Chain A"/>
    <property type="match status" value="1"/>
</dbReference>
<gene>
    <name evidence="2" type="ORF">A2818_01260</name>
</gene>
<dbReference type="SUPFAM" id="SSF50475">
    <property type="entry name" value="FMN-binding split barrel"/>
    <property type="match status" value="1"/>
</dbReference>
<dbReference type="Pfam" id="PF01243">
    <property type="entry name" value="PNPOx_N"/>
    <property type="match status" value="1"/>
</dbReference>
<proteinExistence type="predicted"/>
<reference evidence="2 3" key="1">
    <citation type="journal article" date="2016" name="Nat. Commun.">
        <title>Thousands of microbial genomes shed light on interconnected biogeochemical processes in an aquifer system.</title>
        <authorList>
            <person name="Anantharaman K."/>
            <person name="Brown C.T."/>
            <person name="Hug L.A."/>
            <person name="Sharon I."/>
            <person name="Castelle C.J."/>
            <person name="Probst A.J."/>
            <person name="Thomas B.C."/>
            <person name="Singh A."/>
            <person name="Wilkins M.J."/>
            <person name="Karaoz U."/>
            <person name="Brodie E.L."/>
            <person name="Williams K.H."/>
            <person name="Hubbard S.S."/>
            <person name="Banfield J.F."/>
        </authorList>
    </citation>
    <scope>NUCLEOTIDE SEQUENCE [LARGE SCALE GENOMIC DNA]</scope>
</reference>